<reference evidence="2" key="1">
    <citation type="submission" date="2019-12" db="EMBL/GenBank/DDBJ databases">
        <title>An insight into the sialome of adult female Ixodes ricinus ticks feeding for 6 days.</title>
        <authorList>
            <person name="Perner J."/>
            <person name="Ribeiro J.M.C."/>
        </authorList>
    </citation>
    <scope>NUCLEOTIDE SEQUENCE</scope>
    <source>
        <strain evidence="2">Semi-engorged</strain>
        <tissue evidence="2">Salivary glands</tissue>
    </source>
</reference>
<feature type="compositionally biased region" description="Low complexity" evidence="1">
    <location>
        <begin position="61"/>
        <end position="73"/>
    </location>
</feature>
<name>A0A6B0V4X2_IXORI</name>
<evidence type="ECO:0000256" key="1">
    <source>
        <dbReference type="SAM" id="MobiDB-lite"/>
    </source>
</evidence>
<evidence type="ECO:0000313" key="2">
    <source>
        <dbReference type="EMBL" id="MXU97207.1"/>
    </source>
</evidence>
<dbReference type="AlphaFoldDB" id="A0A6B0V4X2"/>
<sequence length="253" mass="25481">MGFLALGCWGGDGIAATDASSAPTLGAGPGGGATVEDGAGGAFTLFSSSWRVDGRLQEVEPAAGAEPAVGAEPPLKKDSPVSMGRELSRNGMPDASLVLEVWEGPDAAGPALFMTIVMACSRCSSMSLFCSSTSCVSSTSNRFWCSRSELVAMDASTEVVTSAGFAPAEMRSISSLTVWPDTSEPAPPTRGVASVAPPAGGGASEAPLPEPAGPNPTSLSSGSYGTSSSSSGWSSSPLRRERRFSRGGVYEGS</sequence>
<protein>
    <submittedName>
        <fullName evidence="2">Uncharacterized protein</fullName>
    </submittedName>
</protein>
<dbReference type="EMBL" id="GIFC01015124">
    <property type="protein sequence ID" value="MXU97207.1"/>
    <property type="molecule type" value="Transcribed_RNA"/>
</dbReference>
<feature type="compositionally biased region" description="Low complexity" evidence="1">
    <location>
        <begin position="218"/>
        <end position="236"/>
    </location>
</feature>
<proteinExistence type="predicted"/>
<feature type="region of interest" description="Disordered" evidence="1">
    <location>
        <begin position="178"/>
        <end position="253"/>
    </location>
</feature>
<feature type="region of interest" description="Disordered" evidence="1">
    <location>
        <begin position="61"/>
        <end position="87"/>
    </location>
</feature>
<organism evidence="2">
    <name type="scientific">Ixodes ricinus</name>
    <name type="common">Common tick</name>
    <name type="synonym">Acarus ricinus</name>
    <dbReference type="NCBI Taxonomy" id="34613"/>
    <lineage>
        <taxon>Eukaryota</taxon>
        <taxon>Metazoa</taxon>
        <taxon>Ecdysozoa</taxon>
        <taxon>Arthropoda</taxon>
        <taxon>Chelicerata</taxon>
        <taxon>Arachnida</taxon>
        <taxon>Acari</taxon>
        <taxon>Parasitiformes</taxon>
        <taxon>Ixodida</taxon>
        <taxon>Ixodoidea</taxon>
        <taxon>Ixodidae</taxon>
        <taxon>Ixodinae</taxon>
        <taxon>Ixodes</taxon>
    </lineage>
</organism>
<accession>A0A6B0V4X2</accession>